<sequence>MCVCALSMLSHMANHLMSSKLLFVDVNAGSISHCNAELITEKHCIHALDVALSAIRFQVSMSSLPGFNLNINVNL</sequence>
<name>A0A0E9XJS9_ANGAN</name>
<accession>A0A0E9XJS9</accession>
<proteinExistence type="predicted"/>
<dbReference type="EMBL" id="GBXM01006487">
    <property type="protein sequence ID" value="JAI02091.1"/>
    <property type="molecule type" value="Transcribed_RNA"/>
</dbReference>
<reference evidence="1" key="1">
    <citation type="submission" date="2014-11" db="EMBL/GenBank/DDBJ databases">
        <authorList>
            <person name="Amaro Gonzalez C."/>
        </authorList>
    </citation>
    <scope>NUCLEOTIDE SEQUENCE</scope>
</reference>
<protein>
    <submittedName>
        <fullName evidence="1">Uncharacterized protein</fullName>
    </submittedName>
</protein>
<evidence type="ECO:0000313" key="1">
    <source>
        <dbReference type="EMBL" id="JAI02091.1"/>
    </source>
</evidence>
<dbReference type="AlphaFoldDB" id="A0A0E9XJS9"/>
<reference evidence="1" key="2">
    <citation type="journal article" date="2015" name="Fish Shellfish Immunol.">
        <title>Early steps in the European eel (Anguilla anguilla)-Vibrio vulnificus interaction in the gills: Role of the RtxA13 toxin.</title>
        <authorList>
            <person name="Callol A."/>
            <person name="Pajuelo D."/>
            <person name="Ebbesson L."/>
            <person name="Teles M."/>
            <person name="MacKenzie S."/>
            <person name="Amaro C."/>
        </authorList>
    </citation>
    <scope>NUCLEOTIDE SEQUENCE</scope>
</reference>
<organism evidence="1">
    <name type="scientific">Anguilla anguilla</name>
    <name type="common">European freshwater eel</name>
    <name type="synonym">Muraena anguilla</name>
    <dbReference type="NCBI Taxonomy" id="7936"/>
    <lineage>
        <taxon>Eukaryota</taxon>
        <taxon>Metazoa</taxon>
        <taxon>Chordata</taxon>
        <taxon>Craniata</taxon>
        <taxon>Vertebrata</taxon>
        <taxon>Euteleostomi</taxon>
        <taxon>Actinopterygii</taxon>
        <taxon>Neopterygii</taxon>
        <taxon>Teleostei</taxon>
        <taxon>Anguilliformes</taxon>
        <taxon>Anguillidae</taxon>
        <taxon>Anguilla</taxon>
    </lineage>
</organism>